<accession>A0A139AQZ5</accession>
<evidence type="ECO:0000256" key="1">
    <source>
        <dbReference type="SAM" id="MobiDB-lite"/>
    </source>
</evidence>
<feature type="domain" description="PB1" evidence="2">
    <location>
        <begin position="2"/>
        <end position="93"/>
    </location>
</feature>
<protein>
    <recommendedName>
        <fullName evidence="2">PB1 domain-containing protein</fullName>
    </recommendedName>
</protein>
<evidence type="ECO:0000313" key="3">
    <source>
        <dbReference type="EMBL" id="KXS19181.1"/>
    </source>
</evidence>
<dbReference type="PANTHER" id="PTHR20930">
    <property type="entry name" value="OVARIAN CARCINOMA ANTIGEN CA125-RELATED"/>
    <property type="match status" value="1"/>
</dbReference>
<organism evidence="3 4">
    <name type="scientific">Gonapodya prolifera (strain JEL478)</name>
    <name type="common">Monoblepharis prolifera</name>
    <dbReference type="NCBI Taxonomy" id="1344416"/>
    <lineage>
        <taxon>Eukaryota</taxon>
        <taxon>Fungi</taxon>
        <taxon>Fungi incertae sedis</taxon>
        <taxon>Chytridiomycota</taxon>
        <taxon>Chytridiomycota incertae sedis</taxon>
        <taxon>Monoblepharidomycetes</taxon>
        <taxon>Monoblepharidales</taxon>
        <taxon>Gonapodyaceae</taxon>
        <taxon>Gonapodya</taxon>
    </lineage>
</organism>
<evidence type="ECO:0000313" key="4">
    <source>
        <dbReference type="Proteomes" id="UP000070544"/>
    </source>
</evidence>
<dbReference type="AlphaFoldDB" id="A0A139AQZ5"/>
<sequence>MSTSFKVFNPASGVTRKITAQSETSWEDIENQIRSLFSLATSEVFSVTYTDQDGDVVTISTTQELRDLVAEAGKPVKFVLTTGETTKDTTQSAAPADLARESTPADEATPSDNTDKPIEDEWVLEQVPPSESTTGVATEEPARLEAAAATGEDKNETTTLQDITTVEESLYPSVNGTADQRSLLEPAETEPSSVQVATDGVAPTTQGKAEAAENVAASGGAEAGKEGNVETKAETGQETKEEFDEDHELRTLFDEFFTGDIASAAARLDRITTHLAANEPPQHYYIRRRAPLYYPRRVPFGLGSFGLVAPGVFGAAPVVAGPGYCGRGGCSRY</sequence>
<dbReference type="Pfam" id="PF00564">
    <property type="entry name" value="PB1"/>
    <property type="match status" value="1"/>
</dbReference>
<dbReference type="Gene3D" id="3.10.20.90">
    <property type="entry name" value="Phosphatidylinositol 3-kinase Catalytic Subunit, Chain A, domain 1"/>
    <property type="match status" value="1"/>
</dbReference>
<feature type="region of interest" description="Disordered" evidence="1">
    <location>
        <begin position="83"/>
        <end position="117"/>
    </location>
</feature>
<feature type="compositionally biased region" description="Polar residues" evidence="1">
    <location>
        <begin position="83"/>
        <end position="93"/>
    </location>
</feature>
<name>A0A139AQZ5_GONPJ</name>
<feature type="region of interest" description="Disordered" evidence="1">
    <location>
        <begin position="218"/>
        <end position="243"/>
    </location>
</feature>
<keyword evidence="4" id="KW-1185">Reference proteome</keyword>
<evidence type="ECO:0000259" key="2">
    <source>
        <dbReference type="PROSITE" id="PS51745"/>
    </source>
</evidence>
<dbReference type="PANTHER" id="PTHR20930:SF0">
    <property type="entry name" value="PROTEIN ILRUN"/>
    <property type="match status" value="1"/>
</dbReference>
<dbReference type="InterPro" id="IPR053793">
    <property type="entry name" value="PB1-like"/>
</dbReference>
<feature type="compositionally biased region" description="Basic and acidic residues" evidence="1">
    <location>
        <begin position="223"/>
        <end position="240"/>
    </location>
</feature>
<dbReference type="SMART" id="SM00666">
    <property type="entry name" value="PB1"/>
    <property type="match status" value="1"/>
</dbReference>
<dbReference type="OrthoDB" id="661148at2759"/>
<dbReference type="SUPFAM" id="SSF54277">
    <property type="entry name" value="CAD &amp; PB1 domains"/>
    <property type="match status" value="1"/>
</dbReference>
<reference evidence="3 4" key="1">
    <citation type="journal article" date="2015" name="Genome Biol. Evol.">
        <title>Phylogenomic analyses indicate that early fungi evolved digesting cell walls of algal ancestors of land plants.</title>
        <authorList>
            <person name="Chang Y."/>
            <person name="Wang S."/>
            <person name="Sekimoto S."/>
            <person name="Aerts A.L."/>
            <person name="Choi C."/>
            <person name="Clum A."/>
            <person name="LaButti K.M."/>
            <person name="Lindquist E.A."/>
            <person name="Yee Ngan C."/>
            <person name="Ohm R.A."/>
            <person name="Salamov A.A."/>
            <person name="Grigoriev I.V."/>
            <person name="Spatafora J.W."/>
            <person name="Berbee M.L."/>
        </authorList>
    </citation>
    <scope>NUCLEOTIDE SEQUENCE [LARGE SCALE GENOMIC DNA]</scope>
    <source>
        <strain evidence="3 4">JEL478</strain>
    </source>
</reference>
<dbReference type="PROSITE" id="PS51745">
    <property type="entry name" value="PB1"/>
    <property type="match status" value="1"/>
</dbReference>
<gene>
    <name evidence="3" type="ORF">M427DRAFT_42008</name>
</gene>
<dbReference type="EMBL" id="KQ965739">
    <property type="protein sequence ID" value="KXS19181.1"/>
    <property type="molecule type" value="Genomic_DNA"/>
</dbReference>
<dbReference type="InterPro" id="IPR000270">
    <property type="entry name" value="PB1_dom"/>
</dbReference>
<dbReference type="Proteomes" id="UP000070544">
    <property type="component" value="Unassembled WGS sequence"/>
</dbReference>
<dbReference type="OMA" id="NEPPQHY"/>
<proteinExistence type="predicted"/>